<dbReference type="EMBL" id="SPUK01000005">
    <property type="protein sequence ID" value="TQV96987.1"/>
    <property type="molecule type" value="Genomic_DNA"/>
</dbReference>
<keyword evidence="2" id="KW-1185">Reference proteome</keyword>
<evidence type="ECO:0000313" key="2">
    <source>
        <dbReference type="Proteomes" id="UP000315783"/>
    </source>
</evidence>
<comment type="caution">
    <text evidence="1">The sequence shown here is derived from an EMBL/GenBank/DDBJ whole genome shotgun (WGS) entry which is preliminary data.</text>
</comment>
<sequence>MHACLHACMHHHYHARVFVQLRPLFTQRPADSGVGSYPTTSETIPRGEELVLPYWYASQETAQRRARHASLKPWQNRHHTGILPSRVILQSHRPTLLPRLASAKRSLLSVVMKSKECLGDCNIVSLVPFVFCHCSESTDSTL</sequence>
<accession>A0A545V5J3</accession>
<name>A0A545V5J3_9HYPO</name>
<gene>
    <name evidence="1" type="ORF">IF1G_04227</name>
</gene>
<dbReference type="AlphaFoldDB" id="A0A545V5J3"/>
<organism evidence="1 2">
    <name type="scientific">Cordyceps javanica</name>
    <dbReference type="NCBI Taxonomy" id="43265"/>
    <lineage>
        <taxon>Eukaryota</taxon>
        <taxon>Fungi</taxon>
        <taxon>Dikarya</taxon>
        <taxon>Ascomycota</taxon>
        <taxon>Pezizomycotina</taxon>
        <taxon>Sordariomycetes</taxon>
        <taxon>Hypocreomycetidae</taxon>
        <taxon>Hypocreales</taxon>
        <taxon>Cordycipitaceae</taxon>
        <taxon>Cordyceps</taxon>
    </lineage>
</organism>
<evidence type="ECO:0000313" key="1">
    <source>
        <dbReference type="EMBL" id="TQV96987.1"/>
    </source>
</evidence>
<protein>
    <submittedName>
        <fullName evidence="1">Uncharacterized protein</fullName>
    </submittedName>
</protein>
<reference evidence="1 2" key="1">
    <citation type="journal article" date="2019" name="Appl. Microbiol. Biotechnol.">
        <title>Genome sequence of Isaria javanica and comparative genome analysis insights into family S53 peptidase evolution in fungal entomopathogens.</title>
        <authorList>
            <person name="Lin R."/>
            <person name="Zhang X."/>
            <person name="Xin B."/>
            <person name="Zou M."/>
            <person name="Gao Y."/>
            <person name="Qin F."/>
            <person name="Hu Q."/>
            <person name="Xie B."/>
            <person name="Cheng X."/>
        </authorList>
    </citation>
    <scope>NUCLEOTIDE SEQUENCE [LARGE SCALE GENOMIC DNA]</scope>
    <source>
        <strain evidence="1 2">IJ1G</strain>
    </source>
</reference>
<proteinExistence type="predicted"/>
<dbReference type="Proteomes" id="UP000315783">
    <property type="component" value="Unassembled WGS sequence"/>
</dbReference>